<reference evidence="2" key="2">
    <citation type="submission" date="2015-06" db="UniProtKB">
        <authorList>
            <consortium name="EnsemblMetazoa"/>
        </authorList>
    </citation>
    <scope>IDENTIFICATION</scope>
</reference>
<dbReference type="EMBL" id="CAEY01000513">
    <property type="status" value="NOT_ANNOTATED_CDS"/>
    <property type="molecule type" value="Genomic_DNA"/>
</dbReference>
<dbReference type="Proteomes" id="UP000015104">
    <property type="component" value="Unassembled WGS sequence"/>
</dbReference>
<organism evidence="2 3">
    <name type="scientific">Tetranychus urticae</name>
    <name type="common">Two-spotted spider mite</name>
    <dbReference type="NCBI Taxonomy" id="32264"/>
    <lineage>
        <taxon>Eukaryota</taxon>
        <taxon>Metazoa</taxon>
        <taxon>Ecdysozoa</taxon>
        <taxon>Arthropoda</taxon>
        <taxon>Chelicerata</taxon>
        <taxon>Arachnida</taxon>
        <taxon>Acari</taxon>
        <taxon>Acariformes</taxon>
        <taxon>Trombidiformes</taxon>
        <taxon>Prostigmata</taxon>
        <taxon>Eleutherengona</taxon>
        <taxon>Raphignathae</taxon>
        <taxon>Tetranychoidea</taxon>
        <taxon>Tetranychidae</taxon>
        <taxon>Tetranychus</taxon>
    </lineage>
</organism>
<feature type="compositionally biased region" description="Polar residues" evidence="1">
    <location>
        <begin position="37"/>
        <end position="48"/>
    </location>
</feature>
<dbReference type="EnsemblMetazoa" id="tetur20g01720.1">
    <property type="protein sequence ID" value="tetur20g01720.1"/>
    <property type="gene ID" value="tetur20g01720"/>
</dbReference>
<evidence type="ECO:0000313" key="2">
    <source>
        <dbReference type="EnsemblMetazoa" id="tetur20g01720.1"/>
    </source>
</evidence>
<protein>
    <submittedName>
        <fullName evidence="2">Uncharacterized protein</fullName>
    </submittedName>
</protein>
<dbReference type="OMA" id="QDEGIVC"/>
<gene>
    <name evidence="2" type="primary">107367070</name>
</gene>
<name>T1KT29_TETUR</name>
<keyword evidence="3" id="KW-1185">Reference proteome</keyword>
<feature type="compositionally biased region" description="Basic and acidic residues" evidence="1">
    <location>
        <begin position="516"/>
        <end position="526"/>
    </location>
</feature>
<feature type="compositionally biased region" description="Low complexity" evidence="1">
    <location>
        <begin position="247"/>
        <end position="256"/>
    </location>
</feature>
<feature type="region of interest" description="Disordered" evidence="1">
    <location>
        <begin position="71"/>
        <end position="90"/>
    </location>
</feature>
<feature type="compositionally biased region" description="Low complexity" evidence="1">
    <location>
        <begin position="335"/>
        <end position="361"/>
    </location>
</feature>
<feature type="region of interest" description="Disordered" evidence="1">
    <location>
        <begin position="391"/>
        <end position="445"/>
    </location>
</feature>
<accession>T1KT29</accession>
<feature type="compositionally biased region" description="Basic and acidic residues" evidence="1">
    <location>
        <begin position="395"/>
        <end position="404"/>
    </location>
</feature>
<evidence type="ECO:0000313" key="3">
    <source>
        <dbReference type="Proteomes" id="UP000015104"/>
    </source>
</evidence>
<dbReference type="OrthoDB" id="6430663at2759"/>
<dbReference type="HOGENOM" id="CLU_512264_0_0_1"/>
<feature type="compositionally biased region" description="Polar residues" evidence="1">
    <location>
        <begin position="284"/>
        <end position="294"/>
    </location>
</feature>
<reference evidence="3" key="1">
    <citation type="submission" date="2011-08" db="EMBL/GenBank/DDBJ databases">
        <authorList>
            <person name="Rombauts S."/>
        </authorList>
    </citation>
    <scope>NUCLEOTIDE SEQUENCE</scope>
    <source>
        <strain evidence="3">London</strain>
    </source>
</reference>
<dbReference type="KEGG" id="tut:107367070"/>
<feature type="compositionally biased region" description="Polar residues" evidence="1">
    <location>
        <begin position="362"/>
        <end position="373"/>
    </location>
</feature>
<feature type="region of interest" description="Disordered" evidence="1">
    <location>
        <begin position="246"/>
        <end position="271"/>
    </location>
</feature>
<evidence type="ECO:0000256" key="1">
    <source>
        <dbReference type="SAM" id="MobiDB-lite"/>
    </source>
</evidence>
<feature type="region of interest" description="Disordered" evidence="1">
    <location>
        <begin position="132"/>
        <end position="229"/>
    </location>
</feature>
<proteinExistence type="predicted"/>
<feature type="region of interest" description="Disordered" evidence="1">
    <location>
        <begin position="1"/>
        <end position="48"/>
    </location>
</feature>
<feature type="region of interest" description="Disordered" evidence="1">
    <location>
        <begin position="326"/>
        <end position="373"/>
    </location>
</feature>
<feature type="region of interest" description="Disordered" evidence="1">
    <location>
        <begin position="278"/>
        <end position="297"/>
    </location>
</feature>
<dbReference type="AlphaFoldDB" id="T1KT29"/>
<sequence>MTSSSTFRSRSCKIKEPNLKENSLQSKPENDLESIETKSSCEPSSTRISWKTSKIFSRTLSSIEVIRAMKSNKQNHQHHSQSNQHISVSPTKPSVIVTATGDSAISTSILPASKASSRHEVTSHSLIIKDHPDGAILSENNETTSGVVRTRSGNSKAASEWKVLKNKLSSLRKRSTGSSSGPRGDGEESLSASTSPGPGDGEGEGRRLSSNSRTGSARTSRSGSQDEGIVCKREDLINLLTEATKVASSTTSITANSPPPPPSSTPTSMTTTTSIIKPSIMKSDQQNSDTSPTSIGPRKVILKTSSVYNSVVQVTGAENIDTTRKLMKKSALKKNPAADSNNNYNNNSNNNNATHNNCNNSRPNSSTGGSVDSQGSVEFIETRIVVPSKPSLKFDLPHEKETRSRQTKAIQFKEADNSPAAMTTTASSSSSILTSPSSSTAATTLTKTCDSQNTIGSDNELTGKSDKKILIEADNQDSESSPSVAAVKWDESNVVDAMILGDAIQAFLRGMGGSSEKTEKPPEKRVLFKKLS</sequence>
<feature type="compositionally biased region" description="Low complexity" evidence="1">
    <location>
        <begin position="209"/>
        <end position="223"/>
    </location>
</feature>
<feature type="region of interest" description="Disordered" evidence="1">
    <location>
        <begin position="510"/>
        <end position="532"/>
    </location>
</feature>
<feature type="compositionally biased region" description="Polar residues" evidence="1">
    <location>
        <begin position="138"/>
        <end position="157"/>
    </location>
</feature>
<feature type="compositionally biased region" description="Low complexity" evidence="1">
    <location>
        <begin position="418"/>
        <end position="445"/>
    </location>
</feature>